<reference evidence="16" key="1">
    <citation type="journal article" date="2013" name="Genome Biol.">
        <title>Draft genome of the mountain pine beetle, Dendroctonus ponderosae Hopkins, a major forest pest.</title>
        <authorList>
            <person name="Keeling C.I."/>
            <person name="Yuen M.M."/>
            <person name="Liao N.Y."/>
            <person name="Docking T.R."/>
            <person name="Chan S.K."/>
            <person name="Taylor G.A."/>
            <person name="Palmquist D.L."/>
            <person name="Jackman S.D."/>
            <person name="Nguyen A."/>
            <person name="Li M."/>
            <person name="Henderson H."/>
            <person name="Janes J.K."/>
            <person name="Zhao Y."/>
            <person name="Pandoh P."/>
            <person name="Moore R."/>
            <person name="Sperling F.A."/>
            <person name="Huber D.P."/>
            <person name="Birol I."/>
            <person name="Jones S.J."/>
            <person name="Bohlmann J."/>
        </authorList>
    </citation>
    <scope>NUCLEOTIDE SEQUENCE</scope>
</reference>
<keyword evidence="11" id="KW-0012">Acyltransferase</keyword>
<organism evidence="15 16">
    <name type="scientific">Dendroctonus ponderosae</name>
    <name type="common">Mountain pine beetle</name>
    <dbReference type="NCBI Taxonomy" id="77166"/>
    <lineage>
        <taxon>Eukaryota</taxon>
        <taxon>Metazoa</taxon>
        <taxon>Ecdysozoa</taxon>
        <taxon>Arthropoda</taxon>
        <taxon>Hexapoda</taxon>
        <taxon>Insecta</taxon>
        <taxon>Pterygota</taxon>
        <taxon>Neoptera</taxon>
        <taxon>Endopterygota</taxon>
        <taxon>Coleoptera</taxon>
        <taxon>Polyphaga</taxon>
        <taxon>Cucujiformia</taxon>
        <taxon>Curculionidae</taxon>
        <taxon>Scolytinae</taxon>
        <taxon>Dendroctonus</taxon>
    </lineage>
</organism>
<keyword evidence="6" id="KW-0964">Secreted</keyword>
<evidence type="ECO:0000313" key="15">
    <source>
        <dbReference type="EnsemblMetazoa" id="XP_019758523.1"/>
    </source>
</evidence>
<evidence type="ECO:0000313" key="16">
    <source>
        <dbReference type="Proteomes" id="UP000019118"/>
    </source>
</evidence>
<evidence type="ECO:0000256" key="8">
    <source>
        <dbReference type="ARBA" id="ARBA00022723"/>
    </source>
</evidence>
<evidence type="ECO:0000256" key="1">
    <source>
        <dbReference type="ARBA" id="ARBA00000001"/>
    </source>
</evidence>
<dbReference type="Gene3D" id="3.40.630.10">
    <property type="entry name" value="Zn peptidases"/>
    <property type="match status" value="1"/>
</dbReference>
<evidence type="ECO:0000256" key="6">
    <source>
        <dbReference type="ARBA" id="ARBA00022525"/>
    </source>
</evidence>
<evidence type="ECO:0000256" key="12">
    <source>
        <dbReference type="ARBA" id="ARBA00057903"/>
    </source>
</evidence>
<evidence type="ECO:0000256" key="10">
    <source>
        <dbReference type="ARBA" id="ARBA00023157"/>
    </source>
</evidence>
<dbReference type="EC" id="2.3.2.5" evidence="4"/>
<evidence type="ECO:0000256" key="11">
    <source>
        <dbReference type="ARBA" id="ARBA00023315"/>
    </source>
</evidence>
<keyword evidence="13" id="KW-0732">Signal</keyword>
<dbReference type="AlphaFoldDB" id="A0AAR5PBT6"/>
<evidence type="ECO:0000256" key="13">
    <source>
        <dbReference type="SAM" id="SignalP"/>
    </source>
</evidence>
<comment type="subcellular location">
    <subcellularLocation>
        <location evidence="2">Secreted</location>
    </subcellularLocation>
</comment>
<reference evidence="15" key="2">
    <citation type="submission" date="2024-08" db="UniProtKB">
        <authorList>
            <consortium name="EnsemblMetazoa"/>
        </authorList>
    </citation>
    <scope>IDENTIFICATION</scope>
</reference>
<feature type="signal peptide" evidence="13">
    <location>
        <begin position="1"/>
        <end position="20"/>
    </location>
</feature>
<dbReference type="PANTHER" id="PTHR12283:SF6">
    <property type="entry name" value="GLUTAMINYL-PEPTIDE CYCLOTRANSFERASE-RELATED"/>
    <property type="match status" value="1"/>
</dbReference>
<dbReference type="Pfam" id="PF04389">
    <property type="entry name" value="Peptidase_M28"/>
    <property type="match status" value="1"/>
</dbReference>
<dbReference type="InterPro" id="IPR037457">
    <property type="entry name" value="M28_QC"/>
</dbReference>
<evidence type="ECO:0000256" key="2">
    <source>
        <dbReference type="ARBA" id="ARBA00004613"/>
    </source>
</evidence>
<sequence length="354" mass="40638">MLSIFIKSLIVVSALGIATGSQLRKLQRNHTPQRLANSEIRHLAGLSNISYFNEVIDNILVPRVVGTKNHEKVFNYISTELDRAGWNVDVDEFEQETPNFGRLAFKNIVGALNPEADRYLVLACHYDSKYFKHEEFVGAIDSAVPCAMMLNLIKVLKPQLDSMKGNTDLSLKLIFFDGEEAFVQWGPNDSIYGARHLANQYHNSNSLTRSTGETISELQKIDVMILLDLIGHKNAHFYNYFPETSTWFNRMVNAENRLNKLGLFHAGPVKYFIARDFHNANIEDDHLPFLRRNVPILHLIPLPFPREWHTSGDNRNIIDINTVENLNKILRIFTTEYLHIYLTDTSEDIPEKEL</sequence>
<dbReference type="KEGG" id="dpa:109536653"/>
<dbReference type="FunFam" id="3.40.630.10:FF:000029">
    <property type="entry name" value="Glutaminyl-peptide cyclotransferase"/>
    <property type="match status" value="1"/>
</dbReference>
<dbReference type="SUPFAM" id="SSF53187">
    <property type="entry name" value="Zn-dependent exopeptidases"/>
    <property type="match status" value="1"/>
</dbReference>
<dbReference type="GeneID" id="109536653"/>
<evidence type="ECO:0000256" key="5">
    <source>
        <dbReference type="ARBA" id="ARBA00016861"/>
    </source>
</evidence>
<feature type="domain" description="Peptidase M28" evidence="14">
    <location>
        <begin position="107"/>
        <end position="331"/>
    </location>
</feature>
<dbReference type="InterPro" id="IPR007484">
    <property type="entry name" value="Peptidase_M28"/>
</dbReference>
<protein>
    <recommendedName>
        <fullName evidence="5">Glutaminyl-peptide cyclotransferase</fullName>
        <ecNumber evidence="4">2.3.2.5</ecNumber>
    </recommendedName>
</protein>
<dbReference type="GO" id="GO:0005576">
    <property type="term" value="C:extracellular region"/>
    <property type="evidence" value="ECO:0007669"/>
    <property type="project" value="UniProtKB-SubCell"/>
</dbReference>
<feature type="chain" id="PRO_5043467841" description="Glutaminyl-peptide cyclotransferase" evidence="13">
    <location>
        <begin position="21"/>
        <end position="354"/>
    </location>
</feature>
<evidence type="ECO:0000256" key="9">
    <source>
        <dbReference type="ARBA" id="ARBA00022833"/>
    </source>
</evidence>
<evidence type="ECO:0000259" key="14">
    <source>
        <dbReference type="Pfam" id="PF04389"/>
    </source>
</evidence>
<comment type="catalytic activity">
    <reaction evidence="1">
        <text>N-terminal L-glutaminyl-[peptide] = N-terminal 5-oxo-L-prolyl-[peptide] + NH4(+)</text>
        <dbReference type="Rhea" id="RHEA:23652"/>
        <dbReference type="Rhea" id="RHEA-COMP:11736"/>
        <dbReference type="Rhea" id="RHEA-COMP:11846"/>
        <dbReference type="ChEBI" id="CHEBI:28938"/>
        <dbReference type="ChEBI" id="CHEBI:64722"/>
        <dbReference type="ChEBI" id="CHEBI:87215"/>
        <dbReference type="EC" id="2.3.2.5"/>
    </reaction>
</comment>
<dbReference type="InterPro" id="IPR040234">
    <property type="entry name" value="QC/QCL"/>
</dbReference>
<dbReference type="PANTHER" id="PTHR12283">
    <property type="entry name" value="GLUTAMINYL-PEPTIDE CYCLOTRANSFERASE"/>
    <property type="match status" value="1"/>
</dbReference>
<comment type="similarity">
    <text evidence="3">Belongs to the glutaminyl-peptide cyclotransferase family.</text>
</comment>
<comment type="function">
    <text evidence="12">Acts as a glutaminyl-peptide cyclotransferase. Responsible for the biosynthesis of pyroglutamyl peptides. Might be more efficient in the conversion of tri and tetrapeptides in vitro. Might have a relative preference for substrates containing hydrophobic amino acids in vitro.</text>
</comment>
<evidence type="ECO:0000256" key="7">
    <source>
        <dbReference type="ARBA" id="ARBA00022679"/>
    </source>
</evidence>
<evidence type="ECO:0000256" key="4">
    <source>
        <dbReference type="ARBA" id="ARBA00012012"/>
    </source>
</evidence>
<keyword evidence="8" id="KW-0479">Metal-binding</keyword>
<accession>A0AAR5PBT6</accession>
<dbReference type="GO" id="GO:0008270">
    <property type="term" value="F:zinc ion binding"/>
    <property type="evidence" value="ECO:0007669"/>
    <property type="project" value="TreeGrafter"/>
</dbReference>
<evidence type="ECO:0000256" key="3">
    <source>
        <dbReference type="ARBA" id="ARBA00006014"/>
    </source>
</evidence>
<proteinExistence type="inferred from homology"/>
<dbReference type="Proteomes" id="UP000019118">
    <property type="component" value="Unassembled WGS sequence"/>
</dbReference>
<keyword evidence="9" id="KW-0862">Zinc</keyword>
<keyword evidence="16" id="KW-1185">Reference proteome</keyword>
<name>A0AAR5PBT6_DENPD</name>
<keyword evidence="10" id="KW-1015">Disulfide bond</keyword>
<dbReference type="CDD" id="cd03880">
    <property type="entry name" value="M28_QC_like"/>
    <property type="match status" value="1"/>
</dbReference>
<keyword evidence="7" id="KW-0808">Transferase</keyword>
<dbReference type="GO" id="GO:0016603">
    <property type="term" value="F:glutaminyl-peptide cyclotransferase activity"/>
    <property type="evidence" value="ECO:0007669"/>
    <property type="project" value="UniProtKB-EC"/>
</dbReference>
<dbReference type="EnsemblMetazoa" id="XM_019902964.1">
    <property type="protein sequence ID" value="XP_019758523.1"/>
    <property type="gene ID" value="LOC109536653"/>
</dbReference>